<feature type="domain" description="TRAM" evidence="3">
    <location>
        <begin position="47"/>
        <end position="112"/>
    </location>
</feature>
<evidence type="ECO:0000313" key="4">
    <source>
        <dbReference type="EMBL" id="OLO03927.1"/>
    </source>
</evidence>
<evidence type="ECO:0000256" key="2">
    <source>
        <dbReference type="ARBA" id="ARBA00022679"/>
    </source>
</evidence>
<gene>
    <name evidence="4" type="ORF">BTW07_11625</name>
</gene>
<dbReference type="InterPro" id="IPR036388">
    <property type="entry name" value="WH-like_DNA-bd_sf"/>
</dbReference>
<keyword evidence="2" id="KW-0808">Transferase</keyword>
<dbReference type="InterPro" id="IPR000835">
    <property type="entry name" value="HTH_MarR-typ"/>
</dbReference>
<sequence>MPNAFTPQTSGDLNYLKSLNRSTILSTVRRSPGLSRADIALETGLTKATVGSVVQALVERGWLREGELHARGGGRPGRALYLDGDRHYMLGAEVGVKGLRLVACNLVGEILASCHREEPPTDPQTTAARLAGLLNRLRQAPAIVERHCLGLGVAVPGPVSPSAPILSLAPNLGWVDVDFLALLRAEPDLPDGLWLLDNEANAAAFGEFYFFEGVPPESIAYISAGSGIGCGVVSGEHFPVVPRGHQGLVGEIGHTVIQPGGALCHCGNRGCAETLVSGWALREALNVETDASLSAAVQARADEANVQALIQRAGEALGLLMLNLHHTLNPSMLILGGSLMRLKGRLIEPALAYFQAHQNDLLRQSQSVPIKIIEDSTFTAARGAAAQVMARAAIEV</sequence>
<dbReference type="GO" id="GO:0003700">
    <property type="term" value="F:DNA-binding transcription factor activity"/>
    <property type="evidence" value="ECO:0007669"/>
    <property type="project" value="InterPro"/>
</dbReference>
<evidence type="ECO:0000259" key="3">
    <source>
        <dbReference type="PROSITE" id="PS50926"/>
    </source>
</evidence>
<proteinExistence type="inferred from homology"/>
<dbReference type="PANTHER" id="PTHR18964">
    <property type="entry name" value="ROK (REPRESSOR, ORF, KINASE) FAMILY"/>
    <property type="match status" value="1"/>
</dbReference>
<dbReference type="STRING" id="404433.BTW07_11625"/>
<keyword evidence="5" id="KW-1185">Reference proteome</keyword>
<dbReference type="OrthoDB" id="8595273at2"/>
<dbReference type="PANTHER" id="PTHR18964:SF149">
    <property type="entry name" value="BIFUNCTIONAL UDP-N-ACETYLGLUCOSAMINE 2-EPIMERASE_N-ACETYLMANNOSAMINE KINASE"/>
    <property type="match status" value="1"/>
</dbReference>
<dbReference type="InterPro" id="IPR002792">
    <property type="entry name" value="TRAM_dom"/>
</dbReference>
<dbReference type="Gene3D" id="1.10.10.10">
    <property type="entry name" value="Winged helix-like DNA-binding domain superfamily/Winged helix DNA-binding domain"/>
    <property type="match status" value="1"/>
</dbReference>
<organism evidence="4 5">
    <name type="scientific">Salinicola socius</name>
    <dbReference type="NCBI Taxonomy" id="404433"/>
    <lineage>
        <taxon>Bacteria</taxon>
        <taxon>Pseudomonadati</taxon>
        <taxon>Pseudomonadota</taxon>
        <taxon>Gammaproteobacteria</taxon>
        <taxon>Oceanospirillales</taxon>
        <taxon>Halomonadaceae</taxon>
        <taxon>Salinicola</taxon>
    </lineage>
</organism>
<dbReference type="SUPFAM" id="SSF46785">
    <property type="entry name" value="Winged helix' DNA-binding domain"/>
    <property type="match status" value="1"/>
</dbReference>
<dbReference type="EMBL" id="MSDO01000017">
    <property type="protein sequence ID" value="OLO03927.1"/>
    <property type="molecule type" value="Genomic_DNA"/>
</dbReference>
<dbReference type="Pfam" id="PF00480">
    <property type="entry name" value="ROK"/>
    <property type="match status" value="1"/>
</dbReference>
<evidence type="ECO:0000256" key="1">
    <source>
        <dbReference type="ARBA" id="ARBA00006479"/>
    </source>
</evidence>
<comment type="similarity">
    <text evidence="1">Belongs to the ROK (NagC/XylR) family.</text>
</comment>
<dbReference type="Proteomes" id="UP000186878">
    <property type="component" value="Unassembled WGS sequence"/>
</dbReference>
<dbReference type="GO" id="GO:0016740">
    <property type="term" value="F:transferase activity"/>
    <property type="evidence" value="ECO:0007669"/>
    <property type="project" value="UniProtKB-KW"/>
</dbReference>
<accession>A0A1Q8SR82</accession>
<protein>
    <submittedName>
        <fullName evidence="4">Transcriptional regulator</fullName>
    </submittedName>
</protein>
<evidence type="ECO:0000313" key="5">
    <source>
        <dbReference type="Proteomes" id="UP000186878"/>
    </source>
</evidence>
<dbReference type="Gene3D" id="3.30.420.40">
    <property type="match status" value="2"/>
</dbReference>
<dbReference type="SUPFAM" id="SSF53067">
    <property type="entry name" value="Actin-like ATPase domain"/>
    <property type="match status" value="1"/>
</dbReference>
<name>A0A1Q8SR82_9GAMM</name>
<dbReference type="InterPro" id="IPR000600">
    <property type="entry name" value="ROK"/>
</dbReference>
<dbReference type="RefSeq" id="WP_075570335.1">
    <property type="nucleotide sequence ID" value="NZ_MSDO01000017.1"/>
</dbReference>
<reference evidence="4 5" key="1">
    <citation type="submission" date="2016-12" db="EMBL/GenBank/DDBJ databases">
        <title>Draft genome sequences of strains Salinicola socius SMB35, Salinicola sp. MH3R3-1 and Chromohalobacter sp. SMB17 from the Verkhnekamsk potash mining region of Russia.</title>
        <authorList>
            <person name="Mavrodi D.V."/>
            <person name="Olsson B.E."/>
            <person name="Korsakova E.S."/>
            <person name="Pyankova A."/>
            <person name="Mavrodi O.V."/>
            <person name="Plotnikova E.G."/>
        </authorList>
    </citation>
    <scope>NUCLEOTIDE SEQUENCE [LARGE SCALE GENOMIC DNA]</scope>
    <source>
        <strain evidence="4 5">SMB35</strain>
    </source>
</reference>
<dbReference type="InterPro" id="IPR043129">
    <property type="entry name" value="ATPase_NBD"/>
</dbReference>
<dbReference type="AlphaFoldDB" id="A0A1Q8SR82"/>
<dbReference type="PROSITE" id="PS50926">
    <property type="entry name" value="TRAM"/>
    <property type="match status" value="1"/>
</dbReference>
<comment type="caution">
    <text evidence="4">The sequence shown here is derived from an EMBL/GenBank/DDBJ whole genome shotgun (WGS) entry which is preliminary data.</text>
</comment>
<dbReference type="Pfam" id="PF12802">
    <property type="entry name" value="MarR_2"/>
    <property type="match status" value="1"/>
</dbReference>
<dbReference type="InterPro" id="IPR036390">
    <property type="entry name" value="WH_DNA-bd_sf"/>
</dbReference>